<accession>A0ABT3WWN0</accession>
<dbReference type="EMBL" id="JAPMLT010000001">
    <property type="protein sequence ID" value="MCX7569026.1"/>
    <property type="molecule type" value="Genomic_DNA"/>
</dbReference>
<name>A0ABT3WWN0_9BACL</name>
<sequence>MSDNRDARMELFECSACGHQVRPEMPTGEKGEQRAACSSCDAVYVRTFALFEGEWVFGLWRNKATGKVACSMYKTAFGADDADC</sequence>
<evidence type="ECO:0000313" key="2">
    <source>
        <dbReference type="EMBL" id="MCX7569026.1"/>
    </source>
</evidence>
<comment type="caution">
    <text evidence="2">The sequence shown here is derived from an EMBL/GenBank/DDBJ whole genome shotgun (WGS) entry which is preliminary data.</text>
</comment>
<gene>
    <name evidence="2" type="ORF">OS242_03490</name>
</gene>
<dbReference type="RefSeq" id="WP_267150255.1">
    <property type="nucleotide sequence ID" value="NZ_JAPMLT010000001.1"/>
</dbReference>
<organism evidence="2 3">
    <name type="scientific">Tumebacillus lacus</name>
    <dbReference type="NCBI Taxonomy" id="2995335"/>
    <lineage>
        <taxon>Bacteria</taxon>
        <taxon>Bacillati</taxon>
        <taxon>Bacillota</taxon>
        <taxon>Bacilli</taxon>
        <taxon>Bacillales</taxon>
        <taxon>Alicyclobacillaceae</taxon>
        <taxon>Tumebacillus</taxon>
    </lineage>
</organism>
<dbReference type="Proteomes" id="UP001208017">
    <property type="component" value="Unassembled WGS sequence"/>
</dbReference>
<dbReference type="Pfam" id="PF14803">
    <property type="entry name" value="Zn_ribbon_Nudix"/>
    <property type="match status" value="1"/>
</dbReference>
<evidence type="ECO:0000313" key="3">
    <source>
        <dbReference type="Proteomes" id="UP001208017"/>
    </source>
</evidence>
<proteinExistence type="predicted"/>
<evidence type="ECO:0000259" key="1">
    <source>
        <dbReference type="Pfam" id="PF14803"/>
    </source>
</evidence>
<protein>
    <submittedName>
        <fullName evidence="2">Zinc ribbon domain-containing protein</fullName>
    </submittedName>
</protein>
<feature type="domain" description="Nudix hydrolase N-terminal" evidence="1">
    <location>
        <begin position="14"/>
        <end position="43"/>
    </location>
</feature>
<reference evidence="2 3" key="1">
    <citation type="submission" date="2022-11" db="EMBL/GenBank/DDBJ databases">
        <title>Study of microbial diversity in lake waters.</title>
        <authorList>
            <person name="Zhang J."/>
        </authorList>
    </citation>
    <scope>NUCLEOTIDE SEQUENCE [LARGE SCALE GENOMIC DNA]</scope>
    <source>
        <strain evidence="2 3">DT12</strain>
    </source>
</reference>
<keyword evidence="3" id="KW-1185">Reference proteome</keyword>
<dbReference type="InterPro" id="IPR029401">
    <property type="entry name" value="Nudix_N"/>
</dbReference>